<dbReference type="InterPro" id="IPR007737">
    <property type="entry name" value="Mga_HTH"/>
</dbReference>
<sequence length="633" mass="73812">MYFHYSRLNKLFLAIYQSKTPLPISDLTKSLVVSDRTLRTDIRLINEELEKEGVQIKLKKGEGYFLLAENRANMEKIADEIVQELSLENLDTQKERVLYLLNILLQAKEEILIEDLMQELLLSDSTIYTYLKMLRQILRKYQLTLHNHGNKGISIDGDEEQKRSLIVNFLIEKNFFTYITGFTSAEQAIFHNLDCEKLQKIFFEELAPFLENTTDYNKKNILLHIAISLSRNLATHTITTTKETHSTANEMQLLLFLKRVEEECSITLPKEEIDYILAHMQANSFECLALSTSEKEYAESFILEIDRFFNHQYLLTLDEVLKHDLTLHIASILQLAQMQHAKINPIAQEIKANYPLSYNATFTAYARLQERFPYQFTENDLSFFAIHVEAAIKRKRKNTSTQKGILVCGSGNATARLLETELCSKEWNITLEKCSLSEYKRIQEDLDVDFIISTIPITHSRIPCLSIDLSHLISNNKRIHAFLEKVKQTRNSTKLFSEKFFFPKMNFKNKEEALSFLCNHFENGEKFLTSILKRERIQDTYIQNGIAVPHPIDFYFKETKIAILSLEKAIPWNQSGKKAELIFLIAPAKCDLKELDDFFEQLILLLNNRPLRRKIVQTNNFQELLTLFQENKK</sequence>
<keyword evidence="3" id="KW-0010">Activator</keyword>
<dbReference type="RefSeq" id="WP_078808441.1">
    <property type="nucleotide sequence ID" value="NZ_FUXI01000046.1"/>
</dbReference>
<organism evidence="7 8">
    <name type="scientific">Pilibacter termitis</name>
    <dbReference type="NCBI Taxonomy" id="263852"/>
    <lineage>
        <taxon>Bacteria</taxon>
        <taxon>Bacillati</taxon>
        <taxon>Bacillota</taxon>
        <taxon>Bacilli</taxon>
        <taxon>Lactobacillales</taxon>
        <taxon>Enterococcaceae</taxon>
        <taxon>Pilibacter</taxon>
    </lineage>
</organism>
<evidence type="ECO:0000259" key="5">
    <source>
        <dbReference type="PROSITE" id="PS51094"/>
    </source>
</evidence>
<dbReference type="InterPro" id="IPR050661">
    <property type="entry name" value="BglG_antiterminators"/>
</dbReference>
<dbReference type="Gene3D" id="1.10.10.10">
    <property type="entry name" value="Winged helix-like DNA-binding domain superfamily/Winged helix DNA-binding domain"/>
    <property type="match status" value="2"/>
</dbReference>
<evidence type="ECO:0000256" key="3">
    <source>
        <dbReference type="ARBA" id="ARBA00023159"/>
    </source>
</evidence>
<dbReference type="Pfam" id="PF08279">
    <property type="entry name" value="HTH_11"/>
    <property type="match status" value="1"/>
</dbReference>
<name>A0A1T4RE50_9ENTE</name>
<dbReference type="Gene3D" id="3.40.930.10">
    <property type="entry name" value="Mannitol-specific EII, Chain A"/>
    <property type="match status" value="1"/>
</dbReference>
<dbReference type="PROSITE" id="PS51372">
    <property type="entry name" value="PRD_2"/>
    <property type="match status" value="1"/>
</dbReference>
<keyword evidence="8" id="KW-1185">Reference proteome</keyword>
<dbReference type="Pfam" id="PF00359">
    <property type="entry name" value="PTS_EIIA_2"/>
    <property type="match status" value="1"/>
</dbReference>
<dbReference type="EMBL" id="FUXI01000046">
    <property type="protein sequence ID" value="SKA14245.1"/>
    <property type="molecule type" value="Genomic_DNA"/>
</dbReference>
<dbReference type="OrthoDB" id="3710983at2"/>
<gene>
    <name evidence="7" type="ORF">SAMN02745116_02562</name>
</gene>
<dbReference type="GO" id="GO:0006355">
    <property type="term" value="P:regulation of DNA-templated transcription"/>
    <property type="evidence" value="ECO:0007669"/>
    <property type="project" value="InterPro"/>
</dbReference>
<keyword evidence="4" id="KW-0804">Transcription</keyword>
<evidence type="ECO:0000256" key="2">
    <source>
        <dbReference type="ARBA" id="ARBA00023015"/>
    </source>
</evidence>
<evidence type="ECO:0000259" key="6">
    <source>
        <dbReference type="PROSITE" id="PS51372"/>
    </source>
</evidence>
<reference evidence="7 8" key="1">
    <citation type="submission" date="2017-02" db="EMBL/GenBank/DDBJ databases">
        <authorList>
            <person name="Peterson S.W."/>
        </authorList>
    </citation>
    <scope>NUCLEOTIDE SEQUENCE [LARGE SCALE GENOMIC DNA]</scope>
    <source>
        <strain evidence="7 8">ATCC BAA-1030</strain>
    </source>
</reference>
<dbReference type="PANTHER" id="PTHR30185:SF13">
    <property type="entry name" value="LICABCH OPERON REGULATOR-RELATED"/>
    <property type="match status" value="1"/>
</dbReference>
<dbReference type="InterPro" id="IPR036388">
    <property type="entry name" value="WH-like_DNA-bd_sf"/>
</dbReference>
<dbReference type="AlphaFoldDB" id="A0A1T4RE50"/>
<proteinExistence type="predicted"/>
<dbReference type="InterPro" id="IPR036634">
    <property type="entry name" value="PRD_sf"/>
</dbReference>
<feature type="domain" description="PRD" evidence="6">
    <location>
        <begin position="289"/>
        <end position="398"/>
    </location>
</feature>
<keyword evidence="2" id="KW-0805">Transcription regulation</keyword>
<evidence type="ECO:0000313" key="8">
    <source>
        <dbReference type="Proteomes" id="UP000190328"/>
    </source>
</evidence>
<feature type="domain" description="PTS EIIA type-2" evidence="5">
    <location>
        <begin position="494"/>
        <end position="631"/>
    </location>
</feature>
<dbReference type="Pfam" id="PF00874">
    <property type="entry name" value="PRD"/>
    <property type="match status" value="1"/>
</dbReference>
<dbReference type="Pfam" id="PF05043">
    <property type="entry name" value="Mga"/>
    <property type="match status" value="1"/>
</dbReference>
<dbReference type="Gene3D" id="1.10.1790.10">
    <property type="entry name" value="PRD domain"/>
    <property type="match status" value="1"/>
</dbReference>
<accession>A0A1T4RE50</accession>
<dbReference type="SUPFAM" id="SSF63520">
    <property type="entry name" value="PTS-regulatory domain, PRD"/>
    <property type="match status" value="1"/>
</dbReference>
<dbReference type="InterPro" id="IPR011608">
    <property type="entry name" value="PRD"/>
</dbReference>
<dbReference type="PANTHER" id="PTHR30185">
    <property type="entry name" value="CRYPTIC BETA-GLUCOSIDE BGL OPERON ANTITERMINATOR"/>
    <property type="match status" value="1"/>
</dbReference>
<dbReference type="SUPFAM" id="SSF55804">
    <property type="entry name" value="Phoshotransferase/anion transport protein"/>
    <property type="match status" value="1"/>
</dbReference>
<dbReference type="Gene3D" id="3.40.50.2300">
    <property type="match status" value="1"/>
</dbReference>
<protein>
    <submittedName>
        <fullName evidence="7">Transcriptional antiterminator, BglG family</fullName>
    </submittedName>
</protein>
<dbReference type="Proteomes" id="UP000190328">
    <property type="component" value="Unassembled WGS sequence"/>
</dbReference>
<dbReference type="InterPro" id="IPR013196">
    <property type="entry name" value="HTH_11"/>
</dbReference>
<dbReference type="InterPro" id="IPR002178">
    <property type="entry name" value="PTS_EIIA_type-2_dom"/>
</dbReference>
<dbReference type="PROSITE" id="PS51094">
    <property type="entry name" value="PTS_EIIA_TYPE_2"/>
    <property type="match status" value="1"/>
</dbReference>
<dbReference type="STRING" id="263852.SAMN02745116_02562"/>
<keyword evidence="1" id="KW-0677">Repeat</keyword>
<dbReference type="InterPro" id="IPR016152">
    <property type="entry name" value="PTrfase/Anion_transptr"/>
</dbReference>
<evidence type="ECO:0000313" key="7">
    <source>
        <dbReference type="EMBL" id="SKA14245.1"/>
    </source>
</evidence>
<evidence type="ECO:0000256" key="1">
    <source>
        <dbReference type="ARBA" id="ARBA00022737"/>
    </source>
</evidence>
<evidence type="ECO:0000256" key="4">
    <source>
        <dbReference type="ARBA" id="ARBA00023163"/>
    </source>
</evidence>